<dbReference type="CDD" id="cd08041">
    <property type="entry name" value="OBF_kDNA_ligase_like"/>
    <property type="match status" value="1"/>
</dbReference>
<dbReference type="CDD" id="cd07896">
    <property type="entry name" value="Adenylation_kDNA_ligase_like"/>
    <property type="match status" value="1"/>
</dbReference>
<dbReference type="SUPFAM" id="SSF56091">
    <property type="entry name" value="DNA ligase/mRNA capping enzyme, catalytic domain"/>
    <property type="match status" value="1"/>
</dbReference>
<dbReference type="AlphaFoldDB" id="A0A4V0ZGD6"/>
<evidence type="ECO:0000256" key="6">
    <source>
        <dbReference type="ARBA" id="ARBA00034003"/>
    </source>
</evidence>
<dbReference type="PANTHER" id="PTHR47810">
    <property type="entry name" value="DNA LIGASE"/>
    <property type="match status" value="1"/>
</dbReference>
<keyword evidence="3" id="KW-0235">DNA replication</keyword>
<dbReference type="InterPro" id="IPR029319">
    <property type="entry name" value="DNA_ligase_OB"/>
</dbReference>
<dbReference type="InterPro" id="IPR050326">
    <property type="entry name" value="NAD_dep_DNA_ligaseB"/>
</dbReference>
<feature type="chain" id="PRO_5020975654" evidence="7">
    <location>
        <begin position="23"/>
        <end position="291"/>
    </location>
</feature>
<dbReference type="InterPro" id="IPR012310">
    <property type="entry name" value="DNA_ligase_ATP-dep_cent"/>
</dbReference>
<dbReference type="Proteomes" id="UP000290244">
    <property type="component" value="Chromosome"/>
</dbReference>
<organism evidence="9 10">
    <name type="scientific">Litorilituus sediminis</name>
    <dbReference type="NCBI Taxonomy" id="718192"/>
    <lineage>
        <taxon>Bacteria</taxon>
        <taxon>Pseudomonadati</taxon>
        <taxon>Pseudomonadota</taxon>
        <taxon>Gammaproteobacteria</taxon>
        <taxon>Alteromonadales</taxon>
        <taxon>Colwelliaceae</taxon>
        <taxon>Litorilituus</taxon>
    </lineage>
</organism>
<dbReference type="GO" id="GO:0005524">
    <property type="term" value="F:ATP binding"/>
    <property type="evidence" value="ECO:0007669"/>
    <property type="project" value="InterPro"/>
</dbReference>
<evidence type="ECO:0000256" key="3">
    <source>
        <dbReference type="ARBA" id="ARBA00022705"/>
    </source>
</evidence>
<evidence type="ECO:0000256" key="7">
    <source>
        <dbReference type="SAM" id="SignalP"/>
    </source>
</evidence>
<dbReference type="PROSITE" id="PS50160">
    <property type="entry name" value="DNA_LIGASE_A3"/>
    <property type="match status" value="1"/>
</dbReference>
<proteinExistence type="predicted"/>
<name>A0A4V0ZGD6_9GAMM</name>
<keyword evidence="4" id="KW-0227">DNA damage</keyword>
<feature type="signal peptide" evidence="7">
    <location>
        <begin position="1"/>
        <end position="22"/>
    </location>
</feature>
<dbReference type="OrthoDB" id="9782700at2"/>
<dbReference type="InterPro" id="IPR012340">
    <property type="entry name" value="NA-bd_OB-fold"/>
</dbReference>
<dbReference type="EMBL" id="CP034759">
    <property type="protein sequence ID" value="QBG36930.1"/>
    <property type="molecule type" value="Genomic_DNA"/>
</dbReference>
<dbReference type="PANTHER" id="PTHR47810:SF1">
    <property type="entry name" value="DNA LIGASE B"/>
    <property type="match status" value="1"/>
</dbReference>
<reference evidence="9 10" key="1">
    <citation type="submission" date="2018-12" db="EMBL/GenBank/DDBJ databases">
        <title>Complete genome of Litorilituus sediminis.</title>
        <authorList>
            <person name="Liu A."/>
            <person name="Rong J."/>
        </authorList>
    </citation>
    <scope>NUCLEOTIDE SEQUENCE [LARGE SCALE GENOMIC DNA]</scope>
    <source>
        <strain evidence="9 10">JCM 17549</strain>
    </source>
</reference>
<dbReference type="Gene3D" id="3.30.1490.70">
    <property type="match status" value="1"/>
</dbReference>
<accession>A0A4V0ZGD6</accession>
<feature type="domain" description="ATP-dependent DNA ligase family profile" evidence="8">
    <location>
        <begin position="111"/>
        <end position="238"/>
    </location>
</feature>
<evidence type="ECO:0000256" key="4">
    <source>
        <dbReference type="ARBA" id="ARBA00022763"/>
    </source>
</evidence>
<dbReference type="RefSeq" id="WP_130603552.1">
    <property type="nucleotide sequence ID" value="NZ_CP034759.1"/>
</dbReference>
<keyword evidence="7" id="KW-0732">Signal</keyword>
<dbReference type="GO" id="GO:0006260">
    <property type="term" value="P:DNA replication"/>
    <property type="evidence" value="ECO:0007669"/>
    <property type="project" value="UniProtKB-KW"/>
</dbReference>
<evidence type="ECO:0000313" key="9">
    <source>
        <dbReference type="EMBL" id="QBG36930.1"/>
    </source>
</evidence>
<evidence type="ECO:0000313" key="10">
    <source>
        <dbReference type="Proteomes" id="UP000290244"/>
    </source>
</evidence>
<keyword evidence="10" id="KW-1185">Reference proteome</keyword>
<evidence type="ECO:0000256" key="1">
    <source>
        <dbReference type="ARBA" id="ARBA00001968"/>
    </source>
</evidence>
<keyword evidence="5" id="KW-0234">DNA repair</keyword>
<dbReference type="GO" id="GO:0006310">
    <property type="term" value="P:DNA recombination"/>
    <property type="evidence" value="ECO:0007669"/>
    <property type="project" value="InterPro"/>
</dbReference>
<keyword evidence="2 9" id="KW-0436">Ligase</keyword>
<dbReference type="Pfam" id="PF01068">
    <property type="entry name" value="DNA_ligase_A_M"/>
    <property type="match status" value="1"/>
</dbReference>
<sequence length="291" mass="33178">MNTIIKFSLLLLISLLSTSLSAKEKPAIQHAIHYGDINQNSFEIQNYLVSEKLDGMRGYWNGSQLLSRQGNPINAPAWFTKGWPNTAIDGELWIARNTFEQLISCVKQQAANETPASSCWSKVKFMMFDLPQSRKTFAQRYKQMQAITQEIKSPYLYFVKQYRLATINELETNLKHIINKQGEGLMLHLAKAKYKSGRNSALIKVKKHQDAEATVLAHIQGKGKYQDVMGALLVQTSDGLRFKIGTGFSDFERKYPPEIGSIITFKYNGKTKNGIPRFARFWRVRETSNKS</sequence>
<protein>
    <submittedName>
        <fullName evidence="9">DNA ligase</fullName>
    </submittedName>
</protein>
<dbReference type="NCBIfam" id="NF006592">
    <property type="entry name" value="PRK09125.1"/>
    <property type="match status" value="1"/>
</dbReference>
<evidence type="ECO:0000256" key="2">
    <source>
        <dbReference type="ARBA" id="ARBA00022598"/>
    </source>
</evidence>
<dbReference type="KEGG" id="lsd:EMK97_14975"/>
<dbReference type="SUPFAM" id="SSF50249">
    <property type="entry name" value="Nucleic acid-binding proteins"/>
    <property type="match status" value="1"/>
</dbReference>
<gene>
    <name evidence="9" type="ORF">EMK97_14975</name>
</gene>
<evidence type="ECO:0000256" key="5">
    <source>
        <dbReference type="ARBA" id="ARBA00023204"/>
    </source>
</evidence>
<comment type="catalytic activity">
    <reaction evidence="6">
        <text>ATP + (deoxyribonucleotide)n-3'-hydroxyl + 5'-phospho-(deoxyribonucleotide)m = (deoxyribonucleotide)n+m + AMP + diphosphate.</text>
        <dbReference type="EC" id="6.5.1.1"/>
    </reaction>
</comment>
<dbReference type="GO" id="GO:0003910">
    <property type="term" value="F:DNA ligase (ATP) activity"/>
    <property type="evidence" value="ECO:0007669"/>
    <property type="project" value="UniProtKB-EC"/>
</dbReference>
<dbReference type="GO" id="GO:0006281">
    <property type="term" value="P:DNA repair"/>
    <property type="evidence" value="ECO:0007669"/>
    <property type="project" value="UniProtKB-KW"/>
</dbReference>
<dbReference type="Gene3D" id="3.30.470.30">
    <property type="entry name" value="DNA ligase/mRNA capping enzyme"/>
    <property type="match status" value="1"/>
</dbReference>
<evidence type="ECO:0000259" key="8">
    <source>
        <dbReference type="PROSITE" id="PS50160"/>
    </source>
</evidence>
<dbReference type="Gene3D" id="2.40.50.140">
    <property type="entry name" value="Nucleic acid-binding proteins"/>
    <property type="match status" value="1"/>
</dbReference>
<comment type="cofactor">
    <cofactor evidence="1">
        <name>a divalent metal cation</name>
        <dbReference type="ChEBI" id="CHEBI:60240"/>
    </cofactor>
</comment>
<dbReference type="Pfam" id="PF14743">
    <property type="entry name" value="DNA_ligase_OB_2"/>
    <property type="match status" value="1"/>
</dbReference>